<keyword evidence="1 2" id="KW-0378">Hydrolase</keyword>
<dbReference type="GO" id="GO:0019693">
    <property type="term" value="P:ribose phosphate metabolic process"/>
    <property type="evidence" value="ECO:0007669"/>
    <property type="project" value="EnsemblFungi"/>
</dbReference>
<dbReference type="SUPFAM" id="SSF55811">
    <property type="entry name" value="Nudix"/>
    <property type="match status" value="1"/>
</dbReference>
<evidence type="ECO:0000256" key="2">
    <source>
        <dbReference type="RuleBase" id="RU003476"/>
    </source>
</evidence>
<protein>
    <submittedName>
        <fullName evidence="4">Adp-sugar pyrophosphatase</fullName>
    </submittedName>
</protein>
<dbReference type="Gene3D" id="3.90.79.10">
    <property type="entry name" value="Nucleoside Triphosphate Pyrophosphohydrolase"/>
    <property type="match status" value="1"/>
</dbReference>
<proteinExistence type="inferred from homology"/>
<dbReference type="GO" id="GO:0047631">
    <property type="term" value="F:ADP-ribose diphosphatase activity"/>
    <property type="evidence" value="ECO:0007669"/>
    <property type="project" value="EnsemblFungi"/>
</dbReference>
<gene>
    <name evidence="4" type="ORF">LCOR_07068.1</name>
</gene>
<dbReference type="STRING" id="1263082.A0A068S1X6"/>
<sequence length="210" mass="23869">MLPDLKLTSVQHADDDDRPVILGQGNWLQLERISYKDNQHIERTWERCIRKTSASSQDAVDIHAIIMTPEPELLLVVQYRPAVDQYCVEFPSGLIDPGEDPVDAAARELREETGYSIEKNAFQLHQSPVCYEPGLTNSCCHVAQVTIQQDHSPPQKQALEADEWSMQVIQLPLKTLLDDLAELERKHHLLIDSRVHAYASGLMMAKQYLC</sequence>
<dbReference type="OrthoDB" id="10249920at2759"/>
<dbReference type="PRINTS" id="PR00502">
    <property type="entry name" value="NUDIXFAMILY"/>
</dbReference>
<dbReference type="GO" id="GO:0006753">
    <property type="term" value="P:nucleoside phosphate metabolic process"/>
    <property type="evidence" value="ECO:0007669"/>
    <property type="project" value="TreeGrafter"/>
</dbReference>
<dbReference type="PROSITE" id="PS51462">
    <property type="entry name" value="NUDIX"/>
    <property type="match status" value="1"/>
</dbReference>
<dbReference type="EMBL" id="CBTN010000034">
    <property type="protein sequence ID" value="CDH55975.1"/>
    <property type="molecule type" value="Genomic_DNA"/>
</dbReference>
<dbReference type="InterPro" id="IPR020476">
    <property type="entry name" value="Nudix_hydrolase"/>
</dbReference>
<dbReference type="VEuPathDB" id="FungiDB:LCOR_07068.1"/>
<organism evidence="4 5">
    <name type="scientific">Lichtheimia corymbifera JMRC:FSU:9682</name>
    <dbReference type="NCBI Taxonomy" id="1263082"/>
    <lineage>
        <taxon>Eukaryota</taxon>
        <taxon>Fungi</taxon>
        <taxon>Fungi incertae sedis</taxon>
        <taxon>Mucoromycota</taxon>
        <taxon>Mucoromycotina</taxon>
        <taxon>Mucoromycetes</taxon>
        <taxon>Mucorales</taxon>
        <taxon>Lichtheimiaceae</taxon>
        <taxon>Lichtheimia</taxon>
    </lineage>
</organism>
<evidence type="ECO:0000313" key="5">
    <source>
        <dbReference type="Proteomes" id="UP000027586"/>
    </source>
</evidence>
<keyword evidence="5" id="KW-1185">Reference proteome</keyword>
<feature type="domain" description="Nudix hydrolase" evidence="3">
    <location>
        <begin position="55"/>
        <end position="197"/>
    </location>
</feature>
<comment type="similarity">
    <text evidence="2">Belongs to the Nudix hydrolase family.</text>
</comment>
<dbReference type="PANTHER" id="PTHR11839:SF1">
    <property type="entry name" value="ADP-SUGAR PYROPHOSPHATASE"/>
    <property type="match status" value="1"/>
</dbReference>
<dbReference type="Proteomes" id="UP000027586">
    <property type="component" value="Unassembled WGS sequence"/>
</dbReference>
<dbReference type="PROSITE" id="PS00893">
    <property type="entry name" value="NUDIX_BOX"/>
    <property type="match status" value="1"/>
</dbReference>
<dbReference type="InterPro" id="IPR020084">
    <property type="entry name" value="NUDIX_hydrolase_CS"/>
</dbReference>
<name>A0A068S1X6_9FUNG</name>
<accession>A0A068S1X6</accession>
<evidence type="ECO:0000313" key="4">
    <source>
        <dbReference type="EMBL" id="CDH55975.1"/>
    </source>
</evidence>
<evidence type="ECO:0000259" key="3">
    <source>
        <dbReference type="PROSITE" id="PS51462"/>
    </source>
</evidence>
<reference evidence="4" key="1">
    <citation type="submission" date="2013-08" db="EMBL/GenBank/DDBJ databases">
        <title>Gene expansion shapes genome architecture in the human pathogen Lichtheimia corymbifera: an evolutionary genomics analysis in the ancient terrestrial Mucorales (Mucoromycotina).</title>
        <authorList>
            <person name="Schwartze V.U."/>
            <person name="Winter S."/>
            <person name="Shelest E."/>
            <person name="Marcet-Houben M."/>
            <person name="Horn F."/>
            <person name="Wehner S."/>
            <person name="Hoffmann K."/>
            <person name="Riege K."/>
            <person name="Sammeth M."/>
            <person name="Nowrousian M."/>
            <person name="Valiante V."/>
            <person name="Linde J."/>
            <person name="Jacobsen I.D."/>
            <person name="Marz M."/>
            <person name="Brakhage A.A."/>
            <person name="Gabaldon T."/>
            <person name="Bocker S."/>
            <person name="Voigt K."/>
        </authorList>
    </citation>
    <scope>NUCLEOTIDE SEQUENCE [LARGE SCALE GENOMIC DNA]</scope>
    <source>
        <strain evidence="4">FSU 9682</strain>
    </source>
</reference>
<dbReference type="InterPro" id="IPR015797">
    <property type="entry name" value="NUDIX_hydrolase-like_dom_sf"/>
</dbReference>
<dbReference type="InterPro" id="IPR000086">
    <property type="entry name" value="NUDIX_hydrolase_dom"/>
</dbReference>
<dbReference type="AlphaFoldDB" id="A0A068S1X6"/>
<evidence type="ECO:0000256" key="1">
    <source>
        <dbReference type="ARBA" id="ARBA00022801"/>
    </source>
</evidence>
<dbReference type="CDD" id="cd18888">
    <property type="entry name" value="NUDIX_ADPRase_Nudt5"/>
    <property type="match status" value="1"/>
</dbReference>
<dbReference type="Pfam" id="PF00293">
    <property type="entry name" value="NUDIX"/>
    <property type="match status" value="1"/>
</dbReference>
<dbReference type="GO" id="GO:0005739">
    <property type="term" value="C:mitochondrion"/>
    <property type="evidence" value="ECO:0007669"/>
    <property type="project" value="EnsemblFungi"/>
</dbReference>
<dbReference type="PANTHER" id="PTHR11839">
    <property type="entry name" value="UDP/ADP-SUGAR PYROPHOSPHATASE"/>
    <property type="match status" value="1"/>
</dbReference>
<comment type="caution">
    <text evidence="4">The sequence shown here is derived from an EMBL/GenBank/DDBJ whole genome shotgun (WGS) entry which is preliminary data.</text>
</comment>